<dbReference type="InterPro" id="IPR035979">
    <property type="entry name" value="RBD_domain_sf"/>
</dbReference>
<evidence type="ECO:0000256" key="2">
    <source>
        <dbReference type="SAM" id="MobiDB-lite"/>
    </source>
</evidence>
<dbReference type="GO" id="GO:0003723">
    <property type="term" value="F:RNA binding"/>
    <property type="evidence" value="ECO:0007669"/>
    <property type="project" value="UniProtKB-KW"/>
</dbReference>
<accession>A0AAV2Q2A7</accession>
<evidence type="ECO:0000256" key="1">
    <source>
        <dbReference type="ARBA" id="ARBA00022884"/>
    </source>
</evidence>
<dbReference type="AlphaFoldDB" id="A0AAV2Q2A7"/>
<dbReference type="Pfam" id="PF08777">
    <property type="entry name" value="RRM_3"/>
    <property type="match status" value="1"/>
</dbReference>
<organism evidence="4 5">
    <name type="scientific">Meganyctiphanes norvegica</name>
    <name type="common">Northern krill</name>
    <name type="synonym">Thysanopoda norvegica</name>
    <dbReference type="NCBI Taxonomy" id="48144"/>
    <lineage>
        <taxon>Eukaryota</taxon>
        <taxon>Metazoa</taxon>
        <taxon>Ecdysozoa</taxon>
        <taxon>Arthropoda</taxon>
        <taxon>Crustacea</taxon>
        <taxon>Multicrustacea</taxon>
        <taxon>Malacostraca</taxon>
        <taxon>Eumalacostraca</taxon>
        <taxon>Eucarida</taxon>
        <taxon>Euphausiacea</taxon>
        <taxon>Euphausiidae</taxon>
        <taxon>Meganyctiphanes</taxon>
    </lineage>
</organism>
<evidence type="ECO:0000313" key="4">
    <source>
        <dbReference type="EMBL" id="CAL4067549.1"/>
    </source>
</evidence>
<gene>
    <name evidence="4" type="ORF">MNOR_LOCUS6603</name>
</gene>
<dbReference type="CDD" id="cd00590">
    <property type="entry name" value="RRM_SF"/>
    <property type="match status" value="1"/>
</dbReference>
<dbReference type="Proteomes" id="UP001497623">
    <property type="component" value="Unassembled WGS sequence"/>
</dbReference>
<dbReference type="SUPFAM" id="SSF54928">
    <property type="entry name" value="RNA-binding domain, RBD"/>
    <property type="match status" value="1"/>
</dbReference>
<proteinExistence type="predicted"/>
<reference evidence="4 5" key="1">
    <citation type="submission" date="2024-05" db="EMBL/GenBank/DDBJ databases">
        <authorList>
            <person name="Wallberg A."/>
        </authorList>
    </citation>
    <scope>NUCLEOTIDE SEQUENCE [LARGE SCALE GENOMIC DNA]</scope>
</reference>
<feature type="region of interest" description="Disordered" evidence="2">
    <location>
        <begin position="1"/>
        <end position="106"/>
    </location>
</feature>
<feature type="compositionally biased region" description="Low complexity" evidence="2">
    <location>
        <begin position="65"/>
        <end position="106"/>
    </location>
</feature>
<keyword evidence="5" id="KW-1185">Reference proteome</keyword>
<evidence type="ECO:0000313" key="5">
    <source>
        <dbReference type="Proteomes" id="UP001497623"/>
    </source>
</evidence>
<protein>
    <recommendedName>
        <fullName evidence="3">XRRM domain-containing protein</fullName>
    </recommendedName>
</protein>
<name>A0AAV2Q2A7_MEGNR</name>
<evidence type="ECO:0000259" key="3">
    <source>
        <dbReference type="Pfam" id="PF08777"/>
    </source>
</evidence>
<dbReference type="EMBL" id="CAXKWB010002748">
    <property type="protein sequence ID" value="CAL4067549.1"/>
    <property type="molecule type" value="Genomic_DNA"/>
</dbReference>
<feature type="domain" description="XRRM" evidence="3">
    <location>
        <begin position="131"/>
        <end position="191"/>
    </location>
</feature>
<comment type="caution">
    <text evidence="4">The sequence shown here is derived from an EMBL/GenBank/DDBJ whole genome shotgun (WGS) entry which is preliminary data.</text>
</comment>
<dbReference type="InterPro" id="IPR014886">
    <property type="entry name" value="La_xRRM"/>
</dbReference>
<feature type="compositionally biased region" description="Polar residues" evidence="2">
    <location>
        <begin position="10"/>
        <end position="27"/>
    </location>
</feature>
<sequence>MMEHDKVEQQALSNDTLSWGTKQSATKIRQVVRKKVMTTPQHEEEPQQYIEQPQRHRPIKVVKRSGTSSSSSSSAEVGSSYSQSGGSGRHVLSSGESSSGVLRRIGSSGSVRRVVTASSGTSVPQITPTTCAVKLRGMPTDLSASEIKKLINDAGVGRAKSVLYTRGSSECVVRFSKPESAAQFFQKYNRKMYGMNVIRAKMVE</sequence>
<dbReference type="Gene3D" id="3.30.70.330">
    <property type="match status" value="1"/>
</dbReference>
<keyword evidence="1" id="KW-0694">RNA-binding</keyword>
<dbReference type="InterPro" id="IPR012677">
    <property type="entry name" value="Nucleotide-bd_a/b_plait_sf"/>
</dbReference>